<proteinExistence type="inferred from homology"/>
<evidence type="ECO:0000259" key="7">
    <source>
        <dbReference type="PROSITE" id="PS50262"/>
    </source>
</evidence>
<evidence type="ECO:0000256" key="5">
    <source>
        <dbReference type="RuleBase" id="RU000688"/>
    </source>
</evidence>
<comment type="caution">
    <text evidence="8">The sequence shown here is derived from an EMBL/GenBank/DDBJ whole genome shotgun (WGS) entry which is preliminary data.</text>
</comment>
<comment type="similarity">
    <text evidence="5">Belongs to the G-protein coupled receptor 1 family.</text>
</comment>
<evidence type="ECO:0000313" key="9">
    <source>
        <dbReference type="Proteomes" id="UP001159427"/>
    </source>
</evidence>
<dbReference type="PRINTS" id="PR00237">
    <property type="entry name" value="GPCRRHODOPSN"/>
</dbReference>
<feature type="transmembrane region" description="Helical" evidence="6">
    <location>
        <begin position="172"/>
        <end position="193"/>
    </location>
</feature>
<keyword evidence="9" id="KW-1185">Reference proteome</keyword>
<dbReference type="PROSITE" id="PS50262">
    <property type="entry name" value="G_PROTEIN_RECEP_F1_2"/>
    <property type="match status" value="2"/>
</dbReference>
<evidence type="ECO:0000256" key="2">
    <source>
        <dbReference type="ARBA" id="ARBA00022692"/>
    </source>
</evidence>
<feature type="transmembrane region" description="Helical" evidence="6">
    <location>
        <begin position="314"/>
        <end position="335"/>
    </location>
</feature>
<feature type="transmembrane region" description="Helical" evidence="6">
    <location>
        <begin position="7"/>
        <end position="32"/>
    </location>
</feature>
<dbReference type="PROSITE" id="PS00237">
    <property type="entry name" value="G_PROTEIN_RECEP_F1_1"/>
    <property type="match status" value="1"/>
</dbReference>
<feature type="domain" description="G-protein coupled receptors family 1 profile" evidence="7">
    <location>
        <begin position="267"/>
        <end position="524"/>
    </location>
</feature>
<dbReference type="EMBL" id="CALNXI010004886">
    <property type="protein sequence ID" value="CAH3196611.1"/>
    <property type="molecule type" value="Genomic_DNA"/>
</dbReference>
<evidence type="ECO:0000256" key="1">
    <source>
        <dbReference type="ARBA" id="ARBA00004370"/>
    </source>
</evidence>
<evidence type="ECO:0000313" key="8">
    <source>
        <dbReference type="EMBL" id="CAH3196611.1"/>
    </source>
</evidence>
<keyword evidence="4 6" id="KW-0472">Membrane</keyword>
<keyword evidence="2 5" id="KW-0812">Transmembrane</keyword>
<reference evidence="8 9" key="1">
    <citation type="submission" date="2022-05" db="EMBL/GenBank/DDBJ databases">
        <authorList>
            <consortium name="Genoscope - CEA"/>
            <person name="William W."/>
        </authorList>
    </citation>
    <scope>NUCLEOTIDE SEQUENCE [LARGE SCALE GENOMIC DNA]</scope>
</reference>
<evidence type="ECO:0000256" key="4">
    <source>
        <dbReference type="ARBA" id="ARBA00023136"/>
    </source>
</evidence>
<keyword evidence="3 6" id="KW-1133">Transmembrane helix</keyword>
<feature type="transmembrane region" description="Helical" evidence="6">
    <location>
        <begin position="117"/>
        <end position="138"/>
    </location>
</feature>
<dbReference type="Proteomes" id="UP001159427">
    <property type="component" value="Unassembled WGS sequence"/>
</dbReference>
<keyword evidence="5" id="KW-0675">Receptor</keyword>
<feature type="transmembrane region" description="Helical" evidence="6">
    <location>
        <begin position="347"/>
        <end position="376"/>
    </location>
</feature>
<feature type="transmembrane region" description="Helical" evidence="6">
    <location>
        <begin position="52"/>
        <end position="74"/>
    </location>
</feature>
<feature type="transmembrane region" description="Helical" evidence="6">
    <location>
        <begin position="254"/>
        <end position="275"/>
    </location>
</feature>
<dbReference type="SUPFAM" id="SSF81321">
    <property type="entry name" value="Family A G protein-coupled receptor-like"/>
    <property type="match status" value="2"/>
</dbReference>
<protein>
    <recommendedName>
        <fullName evidence="7">G-protein coupled receptors family 1 profile domain-containing protein</fullName>
    </recommendedName>
</protein>
<evidence type="ECO:0000256" key="3">
    <source>
        <dbReference type="ARBA" id="ARBA00022989"/>
    </source>
</evidence>
<dbReference type="Gene3D" id="1.20.1070.10">
    <property type="entry name" value="Rhodopsin 7-helix transmembrane proteins"/>
    <property type="match status" value="2"/>
</dbReference>
<dbReference type="InterPro" id="IPR017452">
    <property type="entry name" value="GPCR_Rhodpsn_7TM"/>
</dbReference>
<keyword evidence="5" id="KW-0297">G-protein coupled receptor</keyword>
<dbReference type="PANTHER" id="PTHR45698">
    <property type="entry name" value="TRACE AMINE-ASSOCIATED RECEPTOR 19N-RELATED"/>
    <property type="match status" value="1"/>
</dbReference>
<dbReference type="CDD" id="cd00637">
    <property type="entry name" value="7tm_classA_rhodopsin-like"/>
    <property type="match status" value="1"/>
</dbReference>
<keyword evidence="5" id="KW-0807">Transducer</keyword>
<organism evidence="8 9">
    <name type="scientific">Porites evermanni</name>
    <dbReference type="NCBI Taxonomy" id="104178"/>
    <lineage>
        <taxon>Eukaryota</taxon>
        <taxon>Metazoa</taxon>
        <taxon>Cnidaria</taxon>
        <taxon>Anthozoa</taxon>
        <taxon>Hexacorallia</taxon>
        <taxon>Scleractinia</taxon>
        <taxon>Fungiina</taxon>
        <taxon>Poritidae</taxon>
        <taxon>Porites</taxon>
    </lineage>
</organism>
<feature type="transmembrane region" description="Helical" evidence="6">
    <location>
        <begin position="447"/>
        <end position="469"/>
    </location>
</feature>
<feature type="transmembrane region" description="Helical" evidence="6">
    <location>
        <begin position="397"/>
        <end position="414"/>
    </location>
</feature>
<feature type="transmembrane region" description="Helical" evidence="6">
    <location>
        <begin position="490"/>
        <end position="507"/>
    </location>
</feature>
<sequence length="524" mass="58549">MSVSTEVVITTVNCVFIITCIVGNCFLCAVVLKNQEMRTGNGKMKNGNNDFIFNSLLCSHFFNFPFSVLFLVLVTSQTKVNTMFSLGFLSLEQKIGRLCREALEVIKRQKRRKRIDLAFKLRSVIIPGIWIFAVIYRIPSLPRSFDKEVSSNSCISVLSEESKMITGMTWRALKFLFIVVLVVLYSRIVYALWFKRVRSDGELTHQQQGVLKVRKRVSLMVVTVSAMFAASWGADGIVHSIDDAGSLKLNPLTIPIVHLIVTFNSAVNPFVYALINQRFRRKMKEMLCCVSRSYAAKVPRTTEENPLLTPINYLLVNLAAADICYATFIIPTIILSHNVGHPEGVTGTVLCTIITGGNLAWIGGHASMITLLVIAVERYSAVIHPYGNRAKLTFSRLKVIIPGIWILAVIYRGPSLPRSFDKEVSSISCVSVLSKESKMITGMTWRALKFLAIVVLVLLYSRIVYALWFKSSDGEFTRHQQGVLKMRRRVSLMVVTVSAMFAVSWGADGIVHSVDDAGSLKLNL</sequence>
<gene>
    <name evidence="8" type="ORF">PEVE_00033056</name>
</gene>
<feature type="transmembrane region" description="Helical" evidence="6">
    <location>
        <begin position="217"/>
        <end position="234"/>
    </location>
</feature>
<dbReference type="InterPro" id="IPR000276">
    <property type="entry name" value="GPCR_Rhodpsn"/>
</dbReference>
<feature type="domain" description="G-protein coupled receptors family 1 profile" evidence="7">
    <location>
        <begin position="82"/>
        <end position="272"/>
    </location>
</feature>
<name>A0ABN8SZ65_9CNID</name>
<comment type="subcellular location">
    <subcellularLocation>
        <location evidence="1">Membrane</location>
    </subcellularLocation>
</comment>
<accession>A0ABN8SZ65</accession>
<dbReference type="Pfam" id="PF00001">
    <property type="entry name" value="7tm_1"/>
    <property type="match status" value="2"/>
</dbReference>
<dbReference type="PANTHER" id="PTHR45698:SF1">
    <property type="entry name" value="TRACE AMINE-ASSOCIATED RECEPTOR 13C-LIKE"/>
    <property type="match status" value="1"/>
</dbReference>
<evidence type="ECO:0000256" key="6">
    <source>
        <dbReference type="SAM" id="Phobius"/>
    </source>
</evidence>